<dbReference type="RefSeq" id="WP_131852373.1">
    <property type="nucleotide sequence ID" value="NZ_SKFH01000018.1"/>
</dbReference>
<sequence length="142" mass="15852">MNPLLTRFQEAARRHGLGCPCPEILKTGVLGLDALKRRLLWLFQPATGAPQEQVIALDALSACSIRKDYSGIRPGSLPARRLDEYLLRTYLHLEGSTAAESAEIPFYDSKWNLYRDAAPAERTARHWAGLIAPLLEPTTRRA</sequence>
<keyword evidence="2" id="KW-1185">Reference proteome</keyword>
<evidence type="ECO:0000313" key="2">
    <source>
        <dbReference type="Proteomes" id="UP000295164"/>
    </source>
</evidence>
<dbReference type="EMBL" id="SKFH01000018">
    <property type="protein sequence ID" value="TCZ69901.1"/>
    <property type="molecule type" value="Genomic_DNA"/>
</dbReference>
<proteinExistence type="predicted"/>
<protein>
    <submittedName>
        <fullName evidence="1">Uncharacterized protein</fullName>
    </submittedName>
</protein>
<reference evidence="1 2" key="1">
    <citation type="submission" date="2019-03" db="EMBL/GenBank/DDBJ databases">
        <authorList>
            <person name="Kim M.K.M."/>
        </authorList>
    </citation>
    <scope>NUCLEOTIDE SEQUENCE [LARGE SCALE GENOMIC DNA]</scope>
    <source>
        <strain evidence="1 2">17J68-15</strain>
    </source>
</reference>
<comment type="caution">
    <text evidence="1">The sequence shown here is derived from an EMBL/GenBank/DDBJ whole genome shotgun (WGS) entry which is preliminary data.</text>
</comment>
<organism evidence="1 2">
    <name type="scientific">Flaviaesturariibacter aridisoli</name>
    <dbReference type="NCBI Taxonomy" id="2545761"/>
    <lineage>
        <taxon>Bacteria</taxon>
        <taxon>Pseudomonadati</taxon>
        <taxon>Bacteroidota</taxon>
        <taxon>Chitinophagia</taxon>
        <taxon>Chitinophagales</taxon>
        <taxon>Chitinophagaceae</taxon>
        <taxon>Flaviaestuariibacter</taxon>
    </lineage>
</organism>
<dbReference type="AlphaFoldDB" id="A0A4R4DXR7"/>
<name>A0A4R4DXR7_9BACT</name>
<dbReference type="Proteomes" id="UP000295164">
    <property type="component" value="Unassembled WGS sequence"/>
</dbReference>
<accession>A0A4R4DXR7</accession>
<gene>
    <name evidence="1" type="ORF">E0486_11735</name>
</gene>
<evidence type="ECO:0000313" key="1">
    <source>
        <dbReference type="EMBL" id="TCZ69901.1"/>
    </source>
</evidence>
<dbReference type="OrthoDB" id="675900at2"/>